<dbReference type="EC" id="3.2.1.21" evidence="3"/>
<dbReference type="SUPFAM" id="SSF52279">
    <property type="entry name" value="Beta-D-glucan exohydrolase, C-terminal domain"/>
    <property type="match status" value="1"/>
</dbReference>
<dbReference type="OrthoDB" id="9803863at2"/>
<protein>
    <recommendedName>
        <fullName evidence="3">beta-glucosidase</fullName>
        <ecNumber evidence="3">3.2.1.21</ecNumber>
    </recommendedName>
</protein>
<comment type="similarity">
    <text evidence="2">Belongs to the glycosyl hydrolase 3 family.</text>
</comment>
<dbReference type="Pfam" id="PF01915">
    <property type="entry name" value="Glyco_hydro_3_C"/>
    <property type="match status" value="1"/>
</dbReference>
<feature type="chain" id="PRO_5011754191" description="beta-glucosidase" evidence="7">
    <location>
        <begin position="29"/>
        <end position="815"/>
    </location>
</feature>
<dbReference type="InterPro" id="IPR051915">
    <property type="entry name" value="Cellulose_Degrad_GH3"/>
</dbReference>
<evidence type="ECO:0000256" key="2">
    <source>
        <dbReference type="ARBA" id="ARBA00005336"/>
    </source>
</evidence>
<keyword evidence="4 7" id="KW-0732">Signal</keyword>
<name>A0A1H5A9A7_9PSEU</name>
<dbReference type="InterPro" id="IPR036962">
    <property type="entry name" value="Glyco_hydro_3_N_sf"/>
</dbReference>
<evidence type="ECO:0000256" key="6">
    <source>
        <dbReference type="ARBA" id="ARBA00023295"/>
    </source>
</evidence>
<dbReference type="EMBL" id="FNSO01000004">
    <property type="protein sequence ID" value="SED38983.1"/>
    <property type="molecule type" value="Genomic_DNA"/>
</dbReference>
<feature type="signal peptide" evidence="7">
    <location>
        <begin position="1"/>
        <end position="28"/>
    </location>
</feature>
<evidence type="ECO:0000313" key="10">
    <source>
        <dbReference type="Proteomes" id="UP000199622"/>
    </source>
</evidence>
<dbReference type="STRING" id="208445.SAMN04489727_7673"/>
<gene>
    <name evidence="9" type="ORF">SAMN04489727_7673</name>
</gene>
<evidence type="ECO:0000256" key="7">
    <source>
        <dbReference type="SAM" id="SignalP"/>
    </source>
</evidence>
<dbReference type="PANTHER" id="PTHR30620">
    <property type="entry name" value="PERIPLASMIC BETA-GLUCOSIDASE-RELATED"/>
    <property type="match status" value="1"/>
</dbReference>
<dbReference type="Proteomes" id="UP000199622">
    <property type="component" value="Unassembled WGS sequence"/>
</dbReference>
<dbReference type="PRINTS" id="PR00133">
    <property type="entry name" value="GLHYDRLASE3"/>
</dbReference>
<keyword evidence="6" id="KW-0326">Glycosidase</keyword>
<dbReference type="PANTHER" id="PTHR30620:SF16">
    <property type="entry name" value="LYSOSOMAL BETA GLUCOSIDASE"/>
    <property type="match status" value="1"/>
</dbReference>
<dbReference type="Gene3D" id="3.20.20.300">
    <property type="entry name" value="Glycoside hydrolase, family 3, N-terminal domain"/>
    <property type="match status" value="1"/>
</dbReference>
<dbReference type="Pfam" id="PF00933">
    <property type="entry name" value="Glyco_hydro_3"/>
    <property type="match status" value="1"/>
</dbReference>
<dbReference type="InterPro" id="IPR013783">
    <property type="entry name" value="Ig-like_fold"/>
</dbReference>
<dbReference type="AlphaFoldDB" id="A0A1H5A9A7"/>
<dbReference type="InterPro" id="IPR017853">
    <property type="entry name" value="GH"/>
</dbReference>
<reference evidence="10" key="1">
    <citation type="submission" date="2016-10" db="EMBL/GenBank/DDBJ databases">
        <authorList>
            <person name="Varghese N."/>
            <person name="Submissions S."/>
        </authorList>
    </citation>
    <scope>NUCLEOTIDE SEQUENCE [LARGE SCALE GENOMIC DNA]</scope>
    <source>
        <strain evidence="10">DSM 44544</strain>
    </source>
</reference>
<dbReference type="InterPro" id="IPR001764">
    <property type="entry name" value="Glyco_hydro_3_N"/>
</dbReference>
<dbReference type="InterPro" id="IPR002772">
    <property type="entry name" value="Glyco_hydro_3_C"/>
</dbReference>
<feature type="domain" description="Fibronectin type III-like" evidence="8">
    <location>
        <begin position="727"/>
        <end position="800"/>
    </location>
</feature>
<dbReference type="GO" id="GO:0009251">
    <property type="term" value="P:glucan catabolic process"/>
    <property type="evidence" value="ECO:0007669"/>
    <property type="project" value="TreeGrafter"/>
</dbReference>
<evidence type="ECO:0000256" key="3">
    <source>
        <dbReference type="ARBA" id="ARBA00012744"/>
    </source>
</evidence>
<dbReference type="SUPFAM" id="SSF51445">
    <property type="entry name" value="(Trans)glycosidases"/>
    <property type="match status" value="1"/>
</dbReference>
<dbReference type="Pfam" id="PF14310">
    <property type="entry name" value="Fn3-like"/>
    <property type="match status" value="1"/>
</dbReference>
<organism evidence="9 10">
    <name type="scientific">Amycolatopsis tolypomycina</name>
    <dbReference type="NCBI Taxonomy" id="208445"/>
    <lineage>
        <taxon>Bacteria</taxon>
        <taxon>Bacillati</taxon>
        <taxon>Actinomycetota</taxon>
        <taxon>Actinomycetes</taxon>
        <taxon>Pseudonocardiales</taxon>
        <taxon>Pseudonocardiaceae</taxon>
        <taxon>Amycolatopsis</taxon>
    </lineage>
</organism>
<evidence type="ECO:0000313" key="9">
    <source>
        <dbReference type="EMBL" id="SED38983.1"/>
    </source>
</evidence>
<evidence type="ECO:0000256" key="1">
    <source>
        <dbReference type="ARBA" id="ARBA00000448"/>
    </source>
</evidence>
<dbReference type="RefSeq" id="WP_091316675.1">
    <property type="nucleotide sequence ID" value="NZ_FNSO01000004.1"/>
</dbReference>
<accession>A0A1H5A9A7</accession>
<dbReference type="Gene3D" id="2.60.40.10">
    <property type="entry name" value="Immunoglobulins"/>
    <property type="match status" value="1"/>
</dbReference>
<evidence type="ECO:0000256" key="5">
    <source>
        <dbReference type="ARBA" id="ARBA00022801"/>
    </source>
</evidence>
<dbReference type="InterPro" id="IPR036881">
    <property type="entry name" value="Glyco_hydro_3_C_sf"/>
</dbReference>
<evidence type="ECO:0000259" key="8">
    <source>
        <dbReference type="SMART" id="SM01217"/>
    </source>
</evidence>
<dbReference type="GO" id="GO:0008422">
    <property type="term" value="F:beta-glucosidase activity"/>
    <property type="evidence" value="ECO:0007669"/>
    <property type="project" value="UniProtKB-EC"/>
</dbReference>
<dbReference type="Gene3D" id="3.40.50.1700">
    <property type="entry name" value="Glycoside hydrolase family 3 C-terminal domain"/>
    <property type="match status" value="1"/>
</dbReference>
<proteinExistence type="inferred from homology"/>
<comment type="catalytic activity">
    <reaction evidence="1">
        <text>Hydrolysis of terminal, non-reducing beta-D-glucosyl residues with release of beta-D-glucose.</text>
        <dbReference type="EC" id="3.2.1.21"/>
    </reaction>
</comment>
<sequence length="815" mass="84347">MFRKHRRSTRVTVTVLAAAVLLAVPAFAASSSAAVDPGAAPWLDARRPVPARVEALLQAMTLPEKVGQMDQQLVSTLTDPNGTTCGNNGFNMPNPDCMRKILVDAHVGSILAGGTENPVDTTGKGGVGNTGYDWATEYNIIQQFAIKNSRLHLPVVFGVDAVHGFGHPWQAPLFPQSIGMGATWDPALAHAGGKATADALRATGWTWNFAPVQDIARDNRWGRTYETWAEQPALSAALGAANIKGMQAPGKRGELNVSATVKHFAGYSQSINGHDRAEALLPMNYLQTTILPPYAAGIDAGAGTVMVNSGSINGVPATASRYLLTDILRNQMRFQGVVISDYQDVAALQTAYHIAPDLSGAIAAAVNAGVDMSMQVSDAAGWQAAILQAVDTGKISRARIDQAVRRILTLKFQLGLFDQPCVADPAKPCVDANAANAAVTAGRDQTLKAARESITLLRNENNALPLPAGAKVVVTGPSADSMTNQLGGWSVSWQGVAGAGHVCCMGPENQIPPGTTVLNGIRAANPAAVYAPDTASAVAAAADTSAYVAVVGEKAYAEGLGDNPAPALPPDQQALISALEATGKPVIVVVVAGRPVGLGPAKQANAVLMAYQGSTETGTAVADVLFGKVNPAGKLPISWPSDAPAVGGDFAGTAPSPLGDQPKFFDQLPSTASGQGNAYNPQYPFGYGLSYTTFTHTNLAVTPKVARDGTATATFTVTNTGTRAGTDIVPVYVAQPVSPVVVPPQRLVGFARVTLDPGRSQVVRVSFPASALAASAGDINASGPPVVVPGNYVLQLNKNSTTPYAVDVSAPFVIR</sequence>
<dbReference type="InterPro" id="IPR026891">
    <property type="entry name" value="Fn3-like"/>
</dbReference>
<keyword evidence="10" id="KW-1185">Reference proteome</keyword>
<evidence type="ECO:0000256" key="4">
    <source>
        <dbReference type="ARBA" id="ARBA00022729"/>
    </source>
</evidence>
<keyword evidence="5" id="KW-0378">Hydrolase</keyword>
<dbReference type="SMART" id="SM01217">
    <property type="entry name" value="Fn3_like"/>
    <property type="match status" value="1"/>
</dbReference>